<dbReference type="FunCoup" id="A0A6J0PFM9">
    <property type="interactions" value="44"/>
</dbReference>
<protein>
    <submittedName>
        <fullName evidence="3">Uncharacterized protein LOC109505649</fullName>
    </submittedName>
</protein>
<dbReference type="InParanoid" id="A0A6J0PFM9"/>
<reference evidence="3" key="1">
    <citation type="submission" date="2025-08" db="UniProtKB">
        <authorList>
            <consortium name="RefSeq"/>
        </authorList>
    </citation>
    <scope>IDENTIFICATION</scope>
</reference>
<evidence type="ECO:0000313" key="2">
    <source>
        <dbReference type="Proteomes" id="UP000504607"/>
    </source>
</evidence>
<dbReference type="PANTHER" id="PTHR36323:SF1">
    <property type="entry name" value="MYOTUBULARIN-LIKE PROTEIN"/>
    <property type="match status" value="1"/>
</dbReference>
<dbReference type="GeneID" id="109505649"/>
<feature type="region of interest" description="Disordered" evidence="1">
    <location>
        <begin position="36"/>
        <end position="113"/>
    </location>
</feature>
<dbReference type="AlphaFoldDB" id="A0A6J0PFM9"/>
<dbReference type="PANTHER" id="PTHR36323">
    <property type="entry name" value="MYOTUBULARIN-LIKE PROTEIN"/>
    <property type="match status" value="1"/>
</dbReference>
<dbReference type="OrthoDB" id="785440at2759"/>
<feature type="compositionally biased region" description="Low complexity" evidence="1">
    <location>
        <begin position="40"/>
        <end position="53"/>
    </location>
</feature>
<proteinExistence type="predicted"/>
<feature type="compositionally biased region" description="Low complexity" evidence="1">
    <location>
        <begin position="89"/>
        <end position="112"/>
    </location>
</feature>
<keyword evidence="2" id="KW-1185">Reference proteome</keyword>
<dbReference type="Proteomes" id="UP000504607">
    <property type="component" value="Chromosome 3"/>
</dbReference>
<sequence length="200" mass="21777">MDRHRHHRRRPHHHHHAGHQVISFNLSGCMKLPQIKDTITKTPPGTTTSSSSSCPPPKKNHHRGHHFAATDPSSPKLGCMGQIKRKNKSSSSISSFSSSSSPSLSTGSSDSRSGNKLFGLKRAFMVRSVGSQASSTVRDDRGGVPVVVSVADLDPPLPVVRRRPVSDMNSVSLWERRCGGEALRGIQLEQPQLHLYATAL</sequence>
<gene>
    <name evidence="3" type="primary">LOC109505649</name>
</gene>
<name>A0A6J0PFM9_ELAGV</name>
<accession>A0A6J0PFM9</accession>
<evidence type="ECO:0000256" key="1">
    <source>
        <dbReference type="SAM" id="MobiDB-lite"/>
    </source>
</evidence>
<dbReference type="KEGG" id="egu:109505649"/>
<evidence type="ECO:0000313" key="3">
    <source>
        <dbReference type="RefSeq" id="XP_019704792.1"/>
    </source>
</evidence>
<organism evidence="2 3">
    <name type="scientific">Elaeis guineensis var. tenera</name>
    <name type="common">Oil palm</name>
    <dbReference type="NCBI Taxonomy" id="51953"/>
    <lineage>
        <taxon>Eukaryota</taxon>
        <taxon>Viridiplantae</taxon>
        <taxon>Streptophyta</taxon>
        <taxon>Embryophyta</taxon>
        <taxon>Tracheophyta</taxon>
        <taxon>Spermatophyta</taxon>
        <taxon>Magnoliopsida</taxon>
        <taxon>Liliopsida</taxon>
        <taxon>Arecaceae</taxon>
        <taxon>Arecoideae</taxon>
        <taxon>Cocoseae</taxon>
        <taxon>Elaeidinae</taxon>
        <taxon>Elaeis</taxon>
    </lineage>
</organism>
<dbReference type="RefSeq" id="XP_019704792.1">
    <property type="nucleotide sequence ID" value="XM_019849233.2"/>
</dbReference>